<name>A0ABT9STA2_9GAMM</name>
<dbReference type="EMBL" id="JAUSSK010000001">
    <property type="protein sequence ID" value="MDQ0008222.1"/>
    <property type="molecule type" value="Genomic_DNA"/>
</dbReference>
<feature type="region of interest" description="Disordered" evidence="1">
    <location>
        <begin position="1"/>
        <end position="62"/>
    </location>
</feature>
<keyword evidence="4" id="KW-1185">Reference proteome</keyword>
<proteinExistence type="predicted"/>
<evidence type="ECO:0000259" key="2">
    <source>
        <dbReference type="Pfam" id="PF13699"/>
    </source>
</evidence>
<evidence type="ECO:0000313" key="4">
    <source>
        <dbReference type="Proteomes" id="UP001237737"/>
    </source>
</evidence>
<protein>
    <recommendedName>
        <fullName evidence="2">eCIS core domain-containing protein</fullName>
    </recommendedName>
</protein>
<dbReference type="Proteomes" id="UP001237737">
    <property type="component" value="Unassembled WGS sequence"/>
</dbReference>
<reference evidence="3 4" key="1">
    <citation type="submission" date="2023-07" db="EMBL/GenBank/DDBJ databases">
        <title>Sorghum-associated microbial communities from plants grown in Nebraska, USA.</title>
        <authorList>
            <person name="Schachtman D."/>
        </authorList>
    </citation>
    <scope>NUCLEOTIDE SEQUENCE [LARGE SCALE GENOMIC DNA]</scope>
    <source>
        <strain evidence="3 4">CC60</strain>
    </source>
</reference>
<sequence>MKDFLTKPADSETAAKTPAADAASTGASALAAQVQASPRLVEQRRRLQGLRPPSGGGLPAQLKSGMEALSGMDLSDVRVHTNSSKPAQINALAHAQGNHIHLGPGQERHLPHEAWHVVQQRQGRVAPTTAMGGTQVNDDPRLEAEADRMGAIAQRMRADAATTRGYRGSGAMGDVAQLRTQVNYESQDFTYPGNGGPMTEKIGKTMDAYLDPEDPIRGTPTDAKEIDGLMKYLADVYPAGSRGWHRGHLLNAKLGGLNIPSNLAPFTNAMNTGAHSVIEDSVKRLVGIGIPTRYLVTYSLTGNAQAVTPKLTMKVEPDPVDDDQQEDLDIREIPPVQEYTISARTLAFNVNRRPRSPQPAQLGLGDGTSVIPVQDDYSKFQDRRILEKGWGTLERETRSGKRKAAALKPEDRQRVEQTLEDNGGRLFADTVIGTAAYTTDFWLSYTRGNHVYTRSNRDTVNEATHKASHVREYVTLDANGLLTQRLGQNPPPRIEWLQQIYTRATGSEVWYMHDGQLNTSAYVTLSPDGQTILQDHGQADPGRYILARQIYTRRNGDQVWESHDGELDATAYVTTDTGRSTVLQDHGPAVPWRYDLIRRRYTRSNGDEVWESHDGERNTLAYLTTDAGGHSVLQDHGPLLPDRHQSRLVYTRRNGNQVRFSHDGQTNISGYITTDPSGSHTLQAHGQIKPSRYEPVRRIYTRQNGNQVWESHDGELDATAYVTTDASRRIVQYHGDDLPDQYEPIQQLQDLGNGVELWTAHDGATNQIVRQQFIRS</sequence>
<dbReference type="InterPro" id="IPR025295">
    <property type="entry name" value="eCIS_core_dom"/>
</dbReference>
<dbReference type="RefSeq" id="WP_306846875.1">
    <property type="nucleotide sequence ID" value="NZ_JAUSSK010000001.1"/>
</dbReference>
<feature type="domain" description="eCIS core" evidence="2">
    <location>
        <begin position="58"/>
        <end position="123"/>
    </location>
</feature>
<comment type="caution">
    <text evidence="3">The sequence shown here is derived from an EMBL/GenBank/DDBJ whole genome shotgun (WGS) entry which is preliminary data.</text>
</comment>
<evidence type="ECO:0000256" key="1">
    <source>
        <dbReference type="SAM" id="MobiDB-lite"/>
    </source>
</evidence>
<gene>
    <name evidence="3" type="ORF">J2T07_000381</name>
</gene>
<evidence type="ECO:0000313" key="3">
    <source>
        <dbReference type="EMBL" id="MDQ0008222.1"/>
    </source>
</evidence>
<organism evidence="3 4">
    <name type="scientific">Luteibacter jiangsuensis</name>
    <dbReference type="NCBI Taxonomy" id="637577"/>
    <lineage>
        <taxon>Bacteria</taxon>
        <taxon>Pseudomonadati</taxon>
        <taxon>Pseudomonadota</taxon>
        <taxon>Gammaproteobacteria</taxon>
        <taxon>Lysobacterales</taxon>
        <taxon>Rhodanobacteraceae</taxon>
        <taxon>Luteibacter</taxon>
    </lineage>
</organism>
<accession>A0ABT9STA2</accession>
<dbReference type="Pfam" id="PF13699">
    <property type="entry name" value="eCIS_core"/>
    <property type="match status" value="1"/>
</dbReference>
<feature type="compositionally biased region" description="Low complexity" evidence="1">
    <location>
        <begin position="11"/>
        <end position="32"/>
    </location>
</feature>